<name>A0A918MC38_9ACTN</name>
<comment type="caution">
    <text evidence="2">The sequence shown here is derived from an EMBL/GenBank/DDBJ whole genome shotgun (WGS) entry which is preliminary data.</text>
</comment>
<evidence type="ECO:0000256" key="1">
    <source>
        <dbReference type="SAM" id="MobiDB-lite"/>
    </source>
</evidence>
<reference evidence="2" key="1">
    <citation type="journal article" date="2014" name="Int. J. Syst. Evol. Microbiol.">
        <title>Complete genome sequence of Corynebacterium casei LMG S-19264T (=DSM 44701T), isolated from a smear-ripened cheese.</title>
        <authorList>
            <consortium name="US DOE Joint Genome Institute (JGI-PGF)"/>
            <person name="Walter F."/>
            <person name="Albersmeier A."/>
            <person name="Kalinowski J."/>
            <person name="Ruckert C."/>
        </authorList>
    </citation>
    <scope>NUCLEOTIDE SEQUENCE</scope>
    <source>
        <strain evidence="2">JCM 4369</strain>
    </source>
</reference>
<feature type="region of interest" description="Disordered" evidence="1">
    <location>
        <begin position="54"/>
        <end position="73"/>
    </location>
</feature>
<dbReference type="Proteomes" id="UP000618795">
    <property type="component" value="Unassembled WGS sequence"/>
</dbReference>
<organism evidence="2 3">
    <name type="scientific">Streptomyces filipinensis</name>
    <dbReference type="NCBI Taxonomy" id="66887"/>
    <lineage>
        <taxon>Bacteria</taxon>
        <taxon>Bacillati</taxon>
        <taxon>Actinomycetota</taxon>
        <taxon>Actinomycetes</taxon>
        <taxon>Kitasatosporales</taxon>
        <taxon>Streptomycetaceae</taxon>
        <taxon>Streptomyces</taxon>
    </lineage>
</organism>
<dbReference type="AlphaFoldDB" id="A0A918MC38"/>
<gene>
    <name evidence="2" type="ORF">GCM10010260_49450</name>
</gene>
<proteinExistence type="predicted"/>
<feature type="compositionally biased region" description="Basic and acidic residues" evidence="1">
    <location>
        <begin position="60"/>
        <end position="73"/>
    </location>
</feature>
<evidence type="ECO:0000313" key="2">
    <source>
        <dbReference type="EMBL" id="GGV06094.1"/>
    </source>
</evidence>
<sequence length="73" mass="7630">MAAEAKPSQWEQMRGRGVVRWVMLGVPSGCEIGQGHGSRGGGFLAVDDRPGGRSAALGVRVDERADHQGADGE</sequence>
<dbReference type="EMBL" id="BMTD01000011">
    <property type="protein sequence ID" value="GGV06094.1"/>
    <property type="molecule type" value="Genomic_DNA"/>
</dbReference>
<evidence type="ECO:0000313" key="3">
    <source>
        <dbReference type="Proteomes" id="UP000618795"/>
    </source>
</evidence>
<keyword evidence="3" id="KW-1185">Reference proteome</keyword>
<accession>A0A918MC38</accession>
<reference evidence="2" key="2">
    <citation type="submission" date="2020-09" db="EMBL/GenBank/DDBJ databases">
        <authorList>
            <person name="Sun Q."/>
            <person name="Ohkuma M."/>
        </authorList>
    </citation>
    <scope>NUCLEOTIDE SEQUENCE</scope>
    <source>
        <strain evidence="2">JCM 4369</strain>
    </source>
</reference>
<protein>
    <submittedName>
        <fullName evidence="2">Uncharacterized protein</fullName>
    </submittedName>
</protein>